<evidence type="ECO:0000256" key="2">
    <source>
        <dbReference type="ARBA" id="ARBA00004236"/>
    </source>
</evidence>
<comment type="caution">
    <text evidence="13">The sequence shown here is derived from an EMBL/GenBank/DDBJ whole genome shotgun (WGS) entry which is preliminary data.</text>
</comment>
<feature type="domain" description="Putative zinc-finger" evidence="12">
    <location>
        <begin position="6"/>
        <end position="36"/>
    </location>
</feature>
<keyword evidence="6" id="KW-0805">Transcription regulation</keyword>
<dbReference type="Pfam" id="PF13490">
    <property type="entry name" value="zf-HC2"/>
    <property type="match status" value="1"/>
</dbReference>
<evidence type="ECO:0000256" key="4">
    <source>
        <dbReference type="ARBA" id="ARBA00022692"/>
    </source>
</evidence>
<evidence type="ECO:0000256" key="7">
    <source>
        <dbReference type="ARBA" id="ARBA00023136"/>
    </source>
</evidence>
<reference evidence="13 14" key="1">
    <citation type="submission" date="2024-09" db="EMBL/GenBank/DDBJ databases">
        <authorList>
            <person name="Sun Q."/>
            <person name="Mori K."/>
        </authorList>
    </citation>
    <scope>NUCLEOTIDE SEQUENCE [LARGE SCALE GENOMIC DNA]</scope>
    <source>
        <strain evidence="13 14">CGMCC 1.15906</strain>
    </source>
</reference>
<dbReference type="RefSeq" id="WP_380047715.1">
    <property type="nucleotide sequence ID" value="NZ_JBHLTC010000018.1"/>
</dbReference>
<evidence type="ECO:0000259" key="12">
    <source>
        <dbReference type="Pfam" id="PF13490"/>
    </source>
</evidence>
<evidence type="ECO:0000256" key="5">
    <source>
        <dbReference type="ARBA" id="ARBA00022989"/>
    </source>
</evidence>
<dbReference type="InterPro" id="IPR018764">
    <property type="entry name" value="RskA_C"/>
</dbReference>
<evidence type="ECO:0000259" key="11">
    <source>
        <dbReference type="Pfam" id="PF10099"/>
    </source>
</evidence>
<dbReference type="InterPro" id="IPR051474">
    <property type="entry name" value="Anti-sigma-K/W_factor"/>
</dbReference>
<keyword evidence="3" id="KW-1003">Cell membrane</keyword>
<keyword evidence="4" id="KW-0812">Transmembrane</keyword>
<dbReference type="Gene3D" id="1.10.10.1320">
    <property type="entry name" value="Anti-sigma factor, zinc-finger domain"/>
    <property type="match status" value="1"/>
</dbReference>
<dbReference type="Pfam" id="PF10099">
    <property type="entry name" value="RskA_C"/>
    <property type="match status" value="1"/>
</dbReference>
<gene>
    <name evidence="13" type="ORF">ACFFGN_14925</name>
</gene>
<organism evidence="13 14">
    <name type="scientific">Kribbella deserti</name>
    <dbReference type="NCBI Taxonomy" id="1926257"/>
    <lineage>
        <taxon>Bacteria</taxon>
        <taxon>Bacillati</taxon>
        <taxon>Actinomycetota</taxon>
        <taxon>Actinomycetes</taxon>
        <taxon>Propionibacteriales</taxon>
        <taxon>Kribbellaceae</taxon>
        <taxon>Kribbella</taxon>
    </lineage>
</organism>
<evidence type="ECO:0000313" key="14">
    <source>
        <dbReference type="Proteomes" id="UP001589890"/>
    </source>
</evidence>
<evidence type="ECO:0000256" key="3">
    <source>
        <dbReference type="ARBA" id="ARBA00022475"/>
    </source>
</evidence>
<comment type="subcellular location">
    <subcellularLocation>
        <location evidence="2">Cell membrane</location>
    </subcellularLocation>
    <subcellularLocation>
        <location evidence="1">Membrane</location>
        <topology evidence="1">Single-pass membrane protein</topology>
    </subcellularLocation>
</comment>
<dbReference type="InterPro" id="IPR027383">
    <property type="entry name" value="Znf_put"/>
</dbReference>
<keyword evidence="14" id="KW-1185">Reference proteome</keyword>
<dbReference type="InterPro" id="IPR041916">
    <property type="entry name" value="Anti_sigma_zinc_sf"/>
</dbReference>
<evidence type="ECO:0000256" key="9">
    <source>
        <dbReference type="ARBA" id="ARBA00029829"/>
    </source>
</evidence>
<evidence type="ECO:0000256" key="6">
    <source>
        <dbReference type="ARBA" id="ARBA00023015"/>
    </source>
</evidence>
<dbReference type="PANTHER" id="PTHR37461">
    <property type="entry name" value="ANTI-SIGMA-K FACTOR RSKA"/>
    <property type="match status" value="1"/>
</dbReference>
<dbReference type="PANTHER" id="PTHR37461:SF1">
    <property type="entry name" value="ANTI-SIGMA-K FACTOR RSKA"/>
    <property type="match status" value="1"/>
</dbReference>
<feature type="domain" description="Anti-sigma K factor RskA C-terminal" evidence="11">
    <location>
        <begin position="110"/>
        <end position="243"/>
    </location>
</feature>
<sequence>MTTPDVHTLTGPYVLNALPEDERIGFERHLADCQSCSAEVTGLREAAVRLGQPVAEVPPAELKARVMAQIAATRQLPPQIRPEAPVSAGPDPVAHAEPRRWTRRSFFSLAASAAAVVGVGGVALDQYRDNQNTQRENQRLAALLAQPDAKTVRGNVSGGGQATVVMSARQDTAIVLLHGLRKLPDDRTYQLWLMDKAQDAYPVGLASPAVADQTHVIEGGLAGKVMFGLTVEAKGGATKPHLPAAALIPMA</sequence>
<dbReference type="EMBL" id="JBHLTC010000018">
    <property type="protein sequence ID" value="MFC0625371.1"/>
    <property type="molecule type" value="Genomic_DNA"/>
</dbReference>
<proteinExistence type="predicted"/>
<evidence type="ECO:0000256" key="8">
    <source>
        <dbReference type="ARBA" id="ARBA00023163"/>
    </source>
</evidence>
<keyword evidence="5" id="KW-1133">Transmembrane helix</keyword>
<keyword evidence="8" id="KW-0804">Transcription</keyword>
<keyword evidence="7" id="KW-0472">Membrane</keyword>
<evidence type="ECO:0000256" key="1">
    <source>
        <dbReference type="ARBA" id="ARBA00004167"/>
    </source>
</evidence>
<accession>A0ABV6QMZ8</accession>
<evidence type="ECO:0000256" key="10">
    <source>
        <dbReference type="ARBA" id="ARBA00030803"/>
    </source>
</evidence>
<name>A0ABV6QMZ8_9ACTN</name>
<protein>
    <recommendedName>
        <fullName evidence="10">Regulator of SigK</fullName>
    </recommendedName>
    <alternativeName>
        <fullName evidence="9">Sigma-K anti-sigma factor RskA</fullName>
    </alternativeName>
</protein>
<dbReference type="Proteomes" id="UP001589890">
    <property type="component" value="Unassembled WGS sequence"/>
</dbReference>
<evidence type="ECO:0000313" key="13">
    <source>
        <dbReference type="EMBL" id="MFC0625371.1"/>
    </source>
</evidence>